<evidence type="ECO:0000256" key="1">
    <source>
        <dbReference type="ARBA" id="ARBA00022729"/>
    </source>
</evidence>
<keyword evidence="6" id="KW-1185">Reference proteome</keyword>
<dbReference type="PANTHER" id="PTHR47637:SF1">
    <property type="entry name" value="CHAPERONE SURA"/>
    <property type="match status" value="1"/>
</dbReference>
<name>A0ABW3K723_9BACT</name>
<dbReference type="InterPro" id="IPR050280">
    <property type="entry name" value="OMP_Chaperone_SurA"/>
</dbReference>
<feature type="signal peptide" evidence="3">
    <location>
        <begin position="1"/>
        <end position="23"/>
    </location>
</feature>
<dbReference type="InterPro" id="IPR046357">
    <property type="entry name" value="PPIase_dom_sf"/>
</dbReference>
<sequence>MKHIIKYIALVFAFGAIVPAASAQDPEAAGTGFVVDEIISKVDNYIVLKSDLERAYQDYLTNGGSASQQVRCQYLALLIRNKLMMAKAEMDSVVVPDADVDQYTQRKMDMIIAQAGVSPDELEERYGKTLEQIRLEIRDQEREQLVVRKMQEEITKSITVTPAEVKRFFHKIPKDSLPYFSASVEVAQIVKIATVSGEQENLTKGELIGIRNRILSGEDFATLAKKYSDDPSVTSNGGDMGWSGRGRMVPEYEAMAFKLKPNEISMPFKSQFGYHIMQLLERRGNEYRSRHILISPKPSEQDIQKATRYLDSLRNLIVSDSIKFQKAAKEYSDDVETKGNGGFFNDGDGGMRLMVDELDPVVFFKLDSMDVGGVSKPITYRTDEGKDAVRILYYKSRLAPHQASLDADWSRIQAATLNEKKDKVLQKWFDKARKDVFISIDPSYDYCGILDEH</sequence>
<dbReference type="RefSeq" id="WP_377582778.1">
    <property type="nucleotide sequence ID" value="NZ_JBHTKA010000008.1"/>
</dbReference>
<keyword evidence="1 3" id="KW-0732">Signal</keyword>
<evidence type="ECO:0000256" key="3">
    <source>
        <dbReference type="SAM" id="SignalP"/>
    </source>
</evidence>
<feature type="domain" description="PpiC" evidence="4">
    <location>
        <begin position="181"/>
        <end position="281"/>
    </location>
</feature>
<dbReference type="EC" id="5.2.1.8" evidence="5"/>
<dbReference type="InterPro" id="IPR023058">
    <property type="entry name" value="PPIase_PpiC_CS"/>
</dbReference>
<comment type="caution">
    <text evidence="5">The sequence shown here is derived from an EMBL/GenBank/DDBJ whole genome shotgun (WGS) entry which is preliminary data.</text>
</comment>
<reference evidence="6" key="1">
    <citation type="journal article" date="2019" name="Int. J. Syst. Evol. Microbiol.">
        <title>The Global Catalogue of Microorganisms (GCM) 10K type strain sequencing project: providing services to taxonomists for standard genome sequencing and annotation.</title>
        <authorList>
            <consortium name="The Broad Institute Genomics Platform"/>
            <consortium name="The Broad Institute Genome Sequencing Center for Infectious Disease"/>
            <person name="Wu L."/>
            <person name="Ma J."/>
        </authorList>
    </citation>
    <scope>NUCLEOTIDE SEQUENCE [LARGE SCALE GENOMIC DNA]</scope>
    <source>
        <strain evidence="6">CCUG 58938</strain>
    </source>
</reference>
<dbReference type="Gene3D" id="1.10.4030.10">
    <property type="entry name" value="Porin chaperone SurA, peptide-binding domain"/>
    <property type="match status" value="1"/>
</dbReference>
<dbReference type="SUPFAM" id="SSF109998">
    <property type="entry name" value="Triger factor/SurA peptide-binding domain-like"/>
    <property type="match status" value="1"/>
</dbReference>
<dbReference type="InterPro" id="IPR000297">
    <property type="entry name" value="PPIase_PpiC"/>
</dbReference>
<dbReference type="Proteomes" id="UP001597112">
    <property type="component" value="Unassembled WGS sequence"/>
</dbReference>
<gene>
    <name evidence="5" type="ORF">ACFQ21_22165</name>
</gene>
<dbReference type="Pfam" id="PF00639">
    <property type="entry name" value="Rotamase"/>
    <property type="match status" value="2"/>
</dbReference>
<evidence type="ECO:0000313" key="5">
    <source>
        <dbReference type="EMBL" id="MFD1002047.1"/>
    </source>
</evidence>
<evidence type="ECO:0000256" key="2">
    <source>
        <dbReference type="PROSITE-ProRule" id="PRU00278"/>
    </source>
</evidence>
<dbReference type="EMBL" id="JBHTKA010000008">
    <property type="protein sequence ID" value="MFD1002047.1"/>
    <property type="molecule type" value="Genomic_DNA"/>
</dbReference>
<proteinExistence type="predicted"/>
<keyword evidence="2 5" id="KW-0413">Isomerase</keyword>
<dbReference type="PROSITE" id="PS01096">
    <property type="entry name" value="PPIC_PPIASE_1"/>
    <property type="match status" value="1"/>
</dbReference>
<protein>
    <submittedName>
        <fullName evidence="5">Peptidylprolyl isomerase</fullName>
        <ecNumber evidence="5">5.2.1.8</ecNumber>
    </submittedName>
</protein>
<dbReference type="Gene3D" id="3.10.50.40">
    <property type="match status" value="2"/>
</dbReference>
<dbReference type="PROSITE" id="PS50198">
    <property type="entry name" value="PPIC_PPIASE_2"/>
    <property type="match status" value="2"/>
</dbReference>
<evidence type="ECO:0000313" key="6">
    <source>
        <dbReference type="Proteomes" id="UP001597112"/>
    </source>
</evidence>
<keyword evidence="2" id="KW-0697">Rotamase</keyword>
<dbReference type="SUPFAM" id="SSF54534">
    <property type="entry name" value="FKBP-like"/>
    <property type="match status" value="2"/>
</dbReference>
<accession>A0ABW3K723</accession>
<dbReference type="GO" id="GO:0003755">
    <property type="term" value="F:peptidyl-prolyl cis-trans isomerase activity"/>
    <property type="evidence" value="ECO:0007669"/>
    <property type="project" value="UniProtKB-EC"/>
</dbReference>
<dbReference type="InterPro" id="IPR027304">
    <property type="entry name" value="Trigger_fact/SurA_dom_sf"/>
</dbReference>
<feature type="domain" description="PpiC" evidence="4">
    <location>
        <begin position="284"/>
        <end position="378"/>
    </location>
</feature>
<evidence type="ECO:0000259" key="4">
    <source>
        <dbReference type="PROSITE" id="PS50198"/>
    </source>
</evidence>
<feature type="chain" id="PRO_5045536370" evidence="3">
    <location>
        <begin position="24"/>
        <end position="453"/>
    </location>
</feature>
<dbReference type="PANTHER" id="PTHR47637">
    <property type="entry name" value="CHAPERONE SURA"/>
    <property type="match status" value="1"/>
</dbReference>
<organism evidence="5 6">
    <name type="scientific">Ohtaekwangia kribbensis</name>
    <dbReference type="NCBI Taxonomy" id="688913"/>
    <lineage>
        <taxon>Bacteria</taxon>
        <taxon>Pseudomonadati</taxon>
        <taxon>Bacteroidota</taxon>
        <taxon>Cytophagia</taxon>
        <taxon>Cytophagales</taxon>
        <taxon>Fulvivirgaceae</taxon>
        <taxon>Ohtaekwangia</taxon>
    </lineage>
</organism>